<evidence type="ECO:0000313" key="4">
    <source>
        <dbReference type="EMBL" id="GLO66362.1"/>
    </source>
</evidence>
<dbReference type="InterPro" id="IPR016171">
    <property type="entry name" value="Vanillyl_alc_oxidase_C-sub2"/>
</dbReference>
<sequence>MKQLQNYKWRNWSSTSNCSPERMYYPSSIHDVVAIVEAATKNHKKIRVVGAGHSFTNLVMTEEWLVSLDNLTGVKEVDDNNHTVTVYGGTRLYDLSKALEKLGYAQENLGDINLQSIAGAISTGTHGTGIQFGSIPTQVKELTFVTAGGNLLTLNEENNVELFKASLVSLGMFGIIIEVKLQVVPSPVYRYISDHVYYPNLLNNLDKYILDNQHFEFFMFPYAEQVQTKTMNPTNTSPKSIKLHQWNNLILENYMFQAVSHLCLLTPSLSRSISRLSAKLVNKATINAKSYQLFATPRKVRFIEMEYGIPLEHFKEAIQEIRETIVKNQYTVHFPIECRTVKHDDIWLSPSYKRDSAYIAFHVYKGMEYRTYFRDMETIMKKYNGRPHWGKMHQQKTKDFRKMYPKWDRFIQLRELVDPEKIFINRYLDELFYNDERVKV</sequence>
<dbReference type="PANTHER" id="PTHR43762">
    <property type="entry name" value="L-GULONOLACTONE OXIDASE"/>
    <property type="match status" value="1"/>
</dbReference>
<dbReference type="PROSITE" id="PS51387">
    <property type="entry name" value="FAD_PCMH"/>
    <property type="match status" value="1"/>
</dbReference>
<evidence type="ECO:0000313" key="5">
    <source>
        <dbReference type="Proteomes" id="UP001275436"/>
    </source>
</evidence>
<dbReference type="InterPro" id="IPR016167">
    <property type="entry name" value="FAD-bd_PCMH_sub1"/>
</dbReference>
<dbReference type="RefSeq" id="WP_215063936.1">
    <property type="nucleotide sequence ID" value="NZ_BSKO01000001.1"/>
</dbReference>
<keyword evidence="2" id="KW-0560">Oxidoreductase</keyword>
<dbReference type="Pfam" id="PF01565">
    <property type="entry name" value="FAD_binding_4"/>
    <property type="match status" value="1"/>
</dbReference>
<dbReference type="NCBIfam" id="TIGR01679">
    <property type="entry name" value="bact_FAD_ox"/>
    <property type="match status" value="1"/>
</dbReference>
<dbReference type="InterPro" id="IPR036318">
    <property type="entry name" value="FAD-bd_PCMH-like_sf"/>
</dbReference>
<feature type="domain" description="FAD-binding PCMH-type" evidence="3">
    <location>
        <begin position="16"/>
        <end position="186"/>
    </location>
</feature>
<name>A0ABQ5TJM7_9BACI</name>
<keyword evidence="1" id="KW-0285">Flavoprotein</keyword>
<reference evidence="4 5" key="1">
    <citation type="submission" date="2023-02" db="EMBL/GenBank/DDBJ databases">
        <title>Oceanobacillus kimchii IFOP_LL358 isolated form Alexandrium catenella lab strain.</title>
        <authorList>
            <person name="Gajardo G."/>
            <person name="Ueki S."/>
            <person name="Maruyama F."/>
        </authorList>
    </citation>
    <scope>NUCLEOTIDE SEQUENCE [LARGE SCALE GENOMIC DNA]</scope>
    <source>
        <strain evidence="4 5">IFOP_LL358</strain>
    </source>
</reference>
<dbReference type="Pfam" id="PF04030">
    <property type="entry name" value="ALO"/>
    <property type="match status" value="1"/>
</dbReference>
<dbReference type="Gene3D" id="3.30.465.10">
    <property type="match status" value="1"/>
</dbReference>
<dbReference type="InterPro" id="IPR006094">
    <property type="entry name" value="Oxid_FAD_bind_N"/>
</dbReference>
<dbReference type="Proteomes" id="UP001275436">
    <property type="component" value="Unassembled WGS sequence"/>
</dbReference>
<dbReference type="InterPro" id="IPR010031">
    <property type="entry name" value="FAD_lactone_oxidase-like"/>
</dbReference>
<gene>
    <name evidence="4" type="ORF">MACH08_21460</name>
</gene>
<evidence type="ECO:0000256" key="1">
    <source>
        <dbReference type="ARBA" id="ARBA00022630"/>
    </source>
</evidence>
<dbReference type="Gene3D" id="1.10.45.10">
    <property type="entry name" value="Vanillyl-alcohol Oxidase, Chain A, domain 4"/>
    <property type="match status" value="1"/>
</dbReference>
<evidence type="ECO:0000259" key="3">
    <source>
        <dbReference type="PROSITE" id="PS51387"/>
    </source>
</evidence>
<dbReference type="InterPro" id="IPR007173">
    <property type="entry name" value="ALO_C"/>
</dbReference>
<comment type="caution">
    <text evidence="4">The sequence shown here is derived from an EMBL/GenBank/DDBJ whole genome shotgun (WGS) entry which is preliminary data.</text>
</comment>
<dbReference type="PIRSF" id="PIRSF000136">
    <property type="entry name" value="LGO_GLO"/>
    <property type="match status" value="1"/>
</dbReference>
<accession>A0ABQ5TJM7</accession>
<evidence type="ECO:0000256" key="2">
    <source>
        <dbReference type="ARBA" id="ARBA00023002"/>
    </source>
</evidence>
<keyword evidence="5" id="KW-1185">Reference proteome</keyword>
<dbReference type="InterPro" id="IPR016166">
    <property type="entry name" value="FAD-bd_PCMH"/>
</dbReference>
<proteinExistence type="predicted"/>
<dbReference type="Gene3D" id="3.30.43.10">
    <property type="entry name" value="Uridine Diphospho-n-acetylenolpyruvylglucosamine Reductase, domain 2"/>
    <property type="match status" value="1"/>
</dbReference>
<dbReference type="InterPro" id="IPR016169">
    <property type="entry name" value="FAD-bd_PCMH_sub2"/>
</dbReference>
<dbReference type="EMBL" id="BSKO01000001">
    <property type="protein sequence ID" value="GLO66362.1"/>
    <property type="molecule type" value="Genomic_DNA"/>
</dbReference>
<dbReference type="SUPFAM" id="SSF56176">
    <property type="entry name" value="FAD-binding/transporter-associated domain-like"/>
    <property type="match status" value="1"/>
</dbReference>
<protein>
    <submittedName>
        <fullName evidence="4">FAD-binding oxidoreductase</fullName>
    </submittedName>
</protein>
<dbReference type="Gene3D" id="3.30.70.2520">
    <property type="match status" value="1"/>
</dbReference>
<dbReference type="PANTHER" id="PTHR43762:SF1">
    <property type="entry name" value="D-ARABINONO-1,4-LACTONE OXIDASE"/>
    <property type="match status" value="1"/>
</dbReference>
<organism evidence="4 5">
    <name type="scientific">Oceanobacillus kimchii</name>
    <dbReference type="NCBI Taxonomy" id="746691"/>
    <lineage>
        <taxon>Bacteria</taxon>
        <taxon>Bacillati</taxon>
        <taxon>Bacillota</taxon>
        <taxon>Bacilli</taxon>
        <taxon>Bacillales</taxon>
        <taxon>Bacillaceae</taxon>
        <taxon>Oceanobacillus</taxon>
    </lineage>
</organism>